<protein>
    <submittedName>
        <fullName evidence="1">Uncharacterized protein</fullName>
    </submittedName>
</protein>
<sequence length="238" mass="25543">MAPWSLAFGVNEIRGMLSSMVLVYFYATRNGMNRWPHQKDDPCDCKGSFSSTIELGHNFTDGMALGSAFLLHGSVGGWSRKLFLLAHELPQEVGDFEILVSIGGASGNCTGESAALTVDPGLLDVPGMIMERNWHAPIQILRKHTLALILGQDPGQSSLIEENNALPEVLSLSDFLFSFKNMIASFLQGFTAGGFIYIAAAGVLPEINSGSITFKSTVIQLMALTLGMAVALCISLVE</sequence>
<gene>
    <name evidence="1" type="ORF">MRB53_008607</name>
</gene>
<accession>A0ACC2MND5</accession>
<dbReference type="EMBL" id="CM056810">
    <property type="protein sequence ID" value="KAJ8646859.1"/>
    <property type="molecule type" value="Genomic_DNA"/>
</dbReference>
<evidence type="ECO:0000313" key="1">
    <source>
        <dbReference type="EMBL" id="KAJ8646859.1"/>
    </source>
</evidence>
<organism evidence="1 2">
    <name type="scientific">Persea americana</name>
    <name type="common">Avocado</name>
    <dbReference type="NCBI Taxonomy" id="3435"/>
    <lineage>
        <taxon>Eukaryota</taxon>
        <taxon>Viridiplantae</taxon>
        <taxon>Streptophyta</taxon>
        <taxon>Embryophyta</taxon>
        <taxon>Tracheophyta</taxon>
        <taxon>Spermatophyta</taxon>
        <taxon>Magnoliopsida</taxon>
        <taxon>Magnoliidae</taxon>
        <taxon>Laurales</taxon>
        <taxon>Lauraceae</taxon>
        <taxon>Persea</taxon>
    </lineage>
</organism>
<comment type="caution">
    <text evidence="1">The sequence shown here is derived from an EMBL/GenBank/DDBJ whole genome shotgun (WGS) entry which is preliminary data.</text>
</comment>
<dbReference type="Proteomes" id="UP001234297">
    <property type="component" value="Chromosome 2"/>
</dbReference>
<keyword evidence="2" id="KW-1185">Reference proteome</keyword>
<name>A0ACC2MND5_PERAE</name>
<evidence type="ECO:0000313" key="2">
    <source>
        <dbReference type="Proteomes" id="UP001234297"/>
    </source>
</evidence>
<reference evidence="1 2" key="1">
    <citation type="journal article" date="2022" name="Hortic Res">
        <title>A haplotype resolved chromosomal level avocado genome allows analysis of novel avocado genes.</title>
        <authorList>
            <person name="Nath O."/>
            <person name="Fletcher S.J."/>
            <person name="Hayward A."/>
            <person name="Shaw L.M."/>
            <person name="Masouleh A.K."/>
            <person name="Furtado A."/>
            <person name="Henry R.J."/>
            <person name="Mitter N."/>
        </authorList>
    </citation>
    <scope>NUCLEOTIDE SEQUENCE [LARGE SCALE GENOMIC DNA]</scope>
    <source>
        <strain evidence="2">cv. Hass</strain>
    </source>
</reference>
<proteinExistence type="predicted"/>